<gene>
    <name evidence="10" type="ORF">PV328_002640</name>
</gene>
<evidence type="ECO:0000256" key="5">
    <source>
        <dbReference type="ARBA" id="ARBA00023273"/>
    </source>
</evidence>
<dbReference type="GO" id="GO:0060271">
    <property type="term" value="P:cilium assembly"/>
    <property type="evidence" value="ECO:0007669"/>
    <property type="project" value="InterPro"/>
</dbReference>
<name>A0AA39KJT5_9HYME</name>
<dbReference type="InterPro" id="IPR043016">
    <property type="entry name" value="IFT81_N_sf"/>
</dbReference>
<dbReference type="GO" id="GO:0036064">
    <property type="term" value="C:ciliary basal body"/>
    <property type="evidence" value="ECO:0007669"/>
    <property type="project" value="TreeGrafter"/>
</dbReference>
<evidence type="ECO:0000256" key="8">
    <source>
        <dbReference type="SAM" id="MobiDB-lite"/>
    </source>
</evidence>
<comment type="similarity">
    <text evidence="6">Belongs to the IFT81 family.</text>
</comment>
<keyword evidence="2" id="KW-0970">Cilium biogenesis/degradation</keyword>
<accession>A0AA39KJT5</accession>
<evidence type="ECO:0000256" key="1">
    <source>
        <dbReference type="ARBA" id="ARBA00004138"/>
    </source>
</evidence>
<dbReference type="Pfam" id="PF18383">
    <property type="entry name" value="IFT81_CH"/>
    <property type="match status" value="1"/>
</dbReference>
<evidence type="ECO:0000313" key="11">
    <source>
        <dbReference type="Proteomes" id="UP001168990"/>
    </source>
</evidence>
<feature type="coiled-coil region" evidence="7">
    <location>
        <begin position="506"/>
        <end position="540"/>
    </location>
</feature>
<evidence type="ECO:0000313" key="10">
    <source>
        <dbReference type="EMBL" id="KAK0163961.1"/>
    </source>
</evidence>
<feature type="coiled-coil region" evidence="7">
    <location>
        <begin position="219"/>
        <end position="246"/>
    </location>
</feature>
<feature type="coiled-coil region" evidence="7">
    <location>
        <begin position="346"/>
        <end position="373"/>
    </location>
</feature>
<feature type="domain" description="IFT81 calponin homology" evidence="9">
    <location>
        <begin position="3"/>
        <end position="122"/>
    </location>
</feature>
<evidence type="ECO:0000256" key="3">
    <source>
        <dbReference type="ARBA" id="ARBA00023054"/>
    </source>
</evidence>
<evidence type="ECO:0000256" key="2">
    <source>
        <dbReference type="ARBA" id="ARBA00022794"/>
    </source>
</evidence>
<evidence type="ECO:0000256" key="7">
    <source>
        <dbReference type="SAM" id="Coils"/>
    </source>
</evidence>
<dbReference type="EMBL" id="JAQQBS010001422">
    <property type="protein sequence ID" value="KAK0163961.1"/>
    <property type="molecule type" value="Genomic_DNA"/>
</dbReference>
<evidence type="ECO:0000256" key="4">
    <source>
        <dbReference type="ARBA" id="ARBA00023069"/>
    </source>
</evidence>
<comment type="caution">
    <text evidence="10">The sequence shown here is derived from an EMBL/GenBank/DDBJ whole genome shotgun (WGS) entry which is preliminary data.</text>
</comment>
<feature type="region of interest" description="Disordered" evidence="8">
    <location>
        <begin position="559"/>
        <end position="588"/>
    </location>
</feature>
<protein>
    <recommendedName>
        <fullName evidence="9">IFT81 calponin homology domain-containing protein</fullName>
    </recommendedName>
</protein>
<dbReference type="Proteomes" id="UP001168990">
    <property type="component" value="Unassembled WGS sequence"/>
</dbReference>
<reference evidence="10" key="1">
    <citation type="journal article" date="2023" name="bioRxiv">
        <title>Scaffold-level genome assemblies of two parasitoid biocontrol wasps reveal the parthenogenesis mechanism and an associated novel virus.</title>
        <authorList>
            <person name="Inwood S."/>
            <person name="Skelly J."/>
            <person name="Guhlin J."/>
            <person name="Harrop T."/>
            <person name="Goldson S."/>
            <person name="Dearden P."/>
        </authorList>
    </citation>
    <scope>NUCLEOTIDE SEQUENCE</scope>
    <source>
        <strain evidence="10">Irish</strain>
        <tissue evidence="10">Whole body</tissue>
    </source>
</reference>
<proteinExistence type="inferred from homology"/>
<sequence>MAEDLKFIVTELNKILKKNYTLISFKALNSLDLLQVFSDLLSVITESPKIDLRDEDLEHTALRILSILRVLKYQPNKDPALFRQKLIKEDPETIYSILQWLLSNIKVVQQRAYLARFLVKIEIPPEYLEDPETSAIYERYIKLIEDFKMVHKEREAGKQGGEAAAELKSDLKAMEKEREVISDRIEKVKARTEAHSHLLEYAQALRLERDRDHELTLQRSQEKEAIDSLQVSIQRADQKLQSLRQAGVELTPQMLQQKLLEEVMILTAICNERLPAELSNLNIKVEALNSIVKLSYVGPDEIVKLRQRLDVIVREVQALAETKVTVIGADKMAPFRQQSAAIAGVKRNMLERLEKTESDLTDITTKLQEKREKTKRFIEDSVPKGDDLKRYVARLKTKSAIYKRCRSDLASLRAECGVVNRTIAILDTKLNKIKSVDVTSTKYEINFPDNYTQNNAAVINSQLSRNVSALRSKLSSLLNDIQPLRETAHDLEERYEFSRRSYDSVESTTRNALTKLANEVDSLQEQVNKDTKEIIDSKEKIAKLKLAQEKIQHEMRFYASPSGGQSLRDKLNDSISSEEKKSKTLKDEEKVIRESSSINENQTNQWNNLIMIFNAKLQHSDEIKRRDGIVLRGGGAETLILQ</sequence>
<dbReference type="InterPro" id="IPR041146">
    <property type="entry name" value="IFT81_CH"/>
</dbReference>
<feature type="compositionally biased region" description="Basic and acidic residues" evidence="8">
    <location>
        <begin position="567"/>
        <end position="588"/>
    </location>
</feature>
<organism evidence="10 11">
    <name type="scientific">Microctonus aethiopoides</name>
    <dbReference type="NCBI Taxonomy" id="144406"/>
    <lineage>
        <taxon>Eukaryota</taxon>
        <taxon>Metazoa</taxon>
        <taxon>Ecdysozoa</taxon>
        <taxon>Arthropoda</taxon>
        <taxon>Hexapoda</taxon>
        <taxon>Insecta</taxon>
        <taxon>Pterygota</taxon>
        <taxon>Neoptera</taxon>
        <taxon>Endopterygota</taxon>
        <taxon>Hymenoptera</taxon>
        <taxon>Apocrita</taxon>
        <taxon>Ichneumonoidea</taxon>
        <taxon>Braconidae</taxon>
        <taxon>Euphorinae</taxon>
        <taxon>Microctonus</taxon>
    </lineage>
</organism>
<keyword evidence="5" id="KW-0966">Cell projection</keyword>
<dbReference type="InterPro" id="IPR029600">
    <property type="entry name" value="IFT81"/>
</dbReference>
<dbReference type="PANTHER" id="PTHR15614">
    <property type="entry name" value="INTRAFLAGELLAR TRANSPORT PROTEIN 81 HOMOLOG"/>
    <property type="match status" value="1"/>
</dbReference>
<dbReference type="GO" id="GO:0042073">
    <property type="term" value="P:intraciliary transport"/>
    <property type="evidence" value="ECO:0007669"/>
    <property type="project" value="InterPro"/>
</dbReference>
<dbReference type="Gene3D" id="1.10.418.70">
    <property type="entry name" value="Intraflagellar transport protein 81, N-terminal domain"/>
    <property type="match status" value="1"/>
</dbReference>
<dbReference type="AlphaFoldDB" id="A0AA39KJT5"/>
<feature type="coiled-coil region" evidence="7">
    <location>
        <begin position="164"/>
        <end position="191"/>
    </location>
</feature>
<reference evidence="10" key="2">
    <citation type="submission" date="2023-03" db="EMBL/GenBank/DDBJ databases">
        <authorList>
            <person name="Inwood S.N."/>
            <person name="Skelly J.G."/>
            <person name="Guhlin J."/>
            <person name="Harrop T.W.R."/>
            <person name="Goldson S.G."/>
            <person name="Dearden P.K."/>
        </authorList>
    </citation>
    <scope>NUCLEOTIDE SEQUENCE</scope>
    <source>
        <strain evidence="10">Irish</strain>
        <tissue evidence="10">Whole body</tissue>
    </source>
</reference>
<comment type="subcellular location">
    <subcellularLocation>
        <location evidence="1">Cell projection</location>
        <location evidence="1">Cilium</location>
    </subcellularLocation>
</comment>
<evidence type="ECO:0000256" key="6">
    <source>
        <dbReference type="ARBA" id="ARBA00043983"/>
    </source>
</evidence>
<dbReference type="GO" id="GO:0015631">
    <property type="term" value="F:tubulin binding"/>
    <property type="evidence" value="ECO:0007669"/>
    <property type="project" value="InterPro"/>
</dbReference>
<dbReference type="PANTHER" id="PTHR15614:SF2">
    <property type="entry name" value="INTRAFLAGELLAR TRANSPORT PROTEIN 81 HOMOLOG"/>
    <property type="match status" value="1"/>
</dbReference>
<dbReference type="GO" id="GO:0030992">
    <property type="term" value="C:intraciliary transport particle B"/>
    <property type="evidence" value="ECO:0007669"/>
    <property type="project" value="InterPro"/>
</dbReference>
<keyword evidence="3 7" id="KW-0175">Coiled coil</keyword>
<keyword evidence="4" id="KW-0969">Cilium</keyword>
<evidence type="ECO:0000259" key="9">
    <source>
        <dbReference type="Pfam" id="PF18383"/>
    </source>
</evidence>
<keyword evidence="11" id="KW-1185">Reference proteome</keyword>